<accession>A0ACD3B7M0</accession>
<keyword evidence="2" id="KW-1185">Reference proteome</keyword>
<proteinExistence type="predicted"/>
<protein>
    <submittedName>
        <fullName evidence="1">Uncharacterized protein</fullName>
    </submittedName>
</protein>
<name>A0ACD3B7M0_9AGAR</name>
<dbReference type="EMBL" id="ML208274">
    <property type="protein sequence ID" value="TFK73684.1"/>
    <property type="molecule type" value="Genomic_DNA"/>
</dbReference>
<evidence type="ECO:0000313" key="1">
    <source>
        <dbReference type="EMBL" id="TFK73684.1"/>
    </source>
</evidence>
<organism evidence="1 2">
    <name type="scientific">Pluteus cervinus</name>
    <dbReference type="NCBI Taxonomy" id="181527"/>
    <lineage>
        <taxon>Eukaryota</taxon>
        <taxon>Fungi</taxon>
        <taxon>Dikarya</taxon>
        <taxon>Basidiomycota</taxon>
        <taxon>Agaricomycotina</taxon>
        <taxon>Agaricomycetes</taxon>
        <taxon>Agaricomycetidae</taxon>
        <taxon>Agaricales</taxon>
        <taxon>Pluteineae</taxon>
        <taxon>Pluteaceae</taxon>
        <taxon>Pluteus</taxon>
    </lineage>
</organism>
<sequence>MDFLSWAWSDRLLPNHRSLPAPFSQEECQELLSLLRSFPDQGDGRRFDPCKGTHQLNFNEAVNFALLNWLPYGRDCVQKYREHRELPVFSHDKLLIAITHQSPIINTAMRYVLRSHFAFCGKVVTIELGCLDSLKEMAEHEGSMDDSDIALTLDELLKNLATLATGPLMMTLAFLPVWT</sequence>
<reference evidence="1 2" key="1">
    <citation type="journal article" date="2019" name="Nat. Ecol. Evol.">
        <title>Megaphylogeny resolves global patterns of mushroom evolution.</title>
        <authorList>
            <person name="Varga T."/>
            <person name="Krizsan K."/>
            <person name="Foldi C."/>
            <person name="Dima B."/>
            <person name="Sanchez-Garcia M."/>
            <person name="Sanchez-Ramirez S."/>
            <person name="Szollosi G.J."/>
            <person name="Szarkandi J.G."/>
            <person name="Papp V."/>
            <person name="Albert L."/>
            <person name="Andreopoulos W."/>
            <person name="Angelini C."/>
            <person name="Antonin V."/>
            <person name="Barry K.W."/>
            <person name="Bougher N.L."/>
            <person name="Buchanan P."/>
            <person name="Buyck B."/>
            <person name="Bense V."/>
            <person name="Catcheside P."/>
            <person name="Chovatia M."/>
            <person name="Cooper J."/>
            <person name="Damon W."/>
            <person name="Desjardin D."/>
            <person name="Finy P."/>
            <person name="Geml J."/>
            <person name="Haridas S."/>
            <person name="Hughes K."/>
            <person name="Justo A."/>
            <person name="Karasinski D."/>
            <person name="Kautmanova I."/>
            <person name="Kiss B."/>
            <person name="Kocsube S."/>
            <person name="Kotiranta H."/>
            <person name="LaButti K.M."/>
            <person name="Lechner B.E."/>
            <person name="Liimatainen K."/>
            <person name="Lipzen A."/>
            <person name="Lukacs Z."/>
            <person name="Mihaltcheva S."/>
            <person name="Morgado L.N."/>
            <person name="Niskanen T."/>
            <person name="Noordeloos M.E."/>
            <person name="Ohm R.A."/>
            <person name="Ortiz-Santana B."/>
            <person name="Ovrebo C."/>
            <person name="Racz N."/>
            <person name="Riley R."/>
            <person name="Savchenko A."/>
            <person name="Shiryaev A."/>
            <person name="Soop K."/>
            <person name="Spirin V."/>
            <person name="Szebenyi C."/>
            <person name="Tomsovsky M."/>
            <person name="Tulloss R.E."/>
            <person name="Uehling J."/>
            <person name="Grigoriev I.V."/>
            <person name="Vagvolgyi C."/>
            <person name="Papp T."/>
            <person name="Martin F.M."/>
            <person name="Miettinen O."/>
            <person name="Hibbett D.S."/>
            <person name="Nagy L.G."/>
        </authorList>
    </citation>
    <scope>NUCLEOTIDE SEQUENCE [LARGE SCALE GENOMIC DNA]</scope>
    <source>
        <strain evidence="1 2">NL-1719</strain>
    </source>
</reference>
<gene>
    <name evidence="1" type="ORF">BDN72DRAFT_893856</name>
</gene>
<dbReference type="Proteomes" id="UP000308600">
    <property type="component" value="Unassembled WGS sequence"/>
</dbReference>
<evidence type="ECO:0000313" key="2">
    <source>
        <dbReference type="Proteomes" id="UP000308600"/>
    </source>
</evidence>